<gene>
    <name evidence="2" type="ORF">SNAT2548_LOCUS16431</name>
</gene>
<name>A0A812NSX9_9DINO</name>
<proteinExistence type="predicted"/>
<feature type="domain" description="Ubiquitin-like" evidence="1">
    <location>
        <begin position="81"/>
        <end position="151"/>
    </location>
</feature>
<evidence type="ECO:0000259" key="1">
    <source>
        <dbReference type="PROSITE" id="PS50053"/>
    </source>
</evidence>
<reference evidence="2" key="1">
    <citation type="submission" date="2021-02" db="EMBL/GenBank/DDBJ databases">
        <authorList>
            <person name="Dougan E. K."/>
            <person name="Rhodes N."/>
            <person name="Thang M."/>
            <person name="Chan C."/>
        </authorList>
    </citation>
    <scope>NUCLEOTIDE SEQUENCE</scope>
</reference>
<evidence type="ECO:0000313" key="3">
    <source>
        <dbReference type="Proteomes" id="UP000604046"/>
    </source>
</evidence>
<keyword evidence="3" id="KW-1185">Reference proteome</keyword>
<dbReference type="InterPro" id="IPR000626">
    <property type="entry name" value="Ubiquitin-like_dom"/>
</dbReference>
<dbReference type="Gene3D" id="3.10.20.90">
    <property type="entry name" value="Phosphatidylinositol 3-kinase Catalytic Subunit, Chain A, domain 1"/>
    <property type="match status" value="1"/>
</dbReference>
<dbReference type="PROSITE" id="PS50053">
    <property type="entry name" value="UBIQUITIN_2"/>
    <property type="match status" value="1"/>
</dbReference>
<accession>A0A812NSX9</accession>
<dbReference type="SUPFAM" id="SSF54236">
    <property type="entry name" value="Ubiquitin-like"/>
    <property type="match status" value="1"/>
</dbReference>
<dbReference type="EMBL" id="CAJNDS010002080">
    <property type="protein sequence ID" value="CAE7312912.1"/>
    <property type="molecule type" value="Genomic_DNA"/>
</dbReference>
<protein>
    <recommendedName>
        <fullName evidence="1">Ubiquitin-like domain-containing protein</fullName>
    </recommendedName>
</protein>
<comment type="caution">
    <text evidence="2">The sequence shown here is derived from an EMBL/GenBank/DDBJ whole genome shotgun (WGS) entry which is preliminary data.</text>
</comment>
<evidence type="ECO:0000313" key="2">
    <source>
        <dbReference type="EMBL" id="CAE7312912.1"/>
    </source>
</evidence>
<dbReference type="AlphaFoldDB" id="A0A812NSX9"/>
<dbReference type="InterPro" id="IPR029071">
    <property type="entry name" value="Ubiquitin-like_domsf"/>
</dbReference>
<organism evidence="2 3">
    <name type="scientific">Symbiodinium natans</name>
    <dbReference type="NCBI Taxonomy" id="878477"/>
    <lineage>
        <taxon>Eukaryota</taxon>
        <taxon>Sar</taxon>
        <taxon>Alveolata</taxon>
        <taxon>Dinophyceae</taxon>
        <taxon>Suessiales</taxon>
        <taxon>Symbiodiniaceae</taxon>
        <taxon>Symbiodinium</taxon>
    </lineage>
</organism>
<dbReference type="OrthoDB" id="437237at2759"/>
<dbReference type="Proteomes" id="UP000604046">
    <property type="component" value="Unassembled WGS sequence"/>
</dbReference>
<sequence>MGLPVDEESIKVRRRRFLHLLSSASAKFDQAATESTKQFAEGEDKSTLSEEEFARWFRELLKESIGKHVEKQVPLPKMEMLTVKVKSLGGTEKEVEVPADCTVSMLAEAAAAELDLPYAQTKISVNGEVVPDSALLSSLELGSDPEVTAVVMDTIKVRRHVYNMRGGGPERRGYALLATDEVELPPRAKLADHLDKLVPQEGYSHRRPEEFDLKAFQATPSSQVPKKWQGGMNEVDVDLDATAEQVFGVDGHVELSVLVPMRGLD</sequence>